<dbReference type="RefSeq" id="WP_341368626.1">
    <property type="nucleotide sequence ID" value="NZ_CP150951.2"/>
</dbReference>
<keyword evidence="4 7" id="KW-0732">Signal</keyword>
<dbReference type="InterPro" id="IPR031811">
    <property type="entry name" value="ALGX/ALGJ_SGNH-like"/>
</dbReference>
<evidence type="ECO:0000256" key="6">
    <source>
        <dbReference type="ARBA" id="ARBA00022841"/>
    </source>
</evidence>
<dbReference type="Pfam" id="PF16822">
    <property type="entry name" value="ALGX"/>
    <property type="match status" value="1"/>
</dbReference>
<evidence type="ECO:0000313" key="9">
    <source>
        <dbReference type="EMBL" id="WZC50524.1"/>
    </source>
</evidence>
<evidence type="ECO:0000256" key="2">
    <source>
        <dbReference type="ARBA" id="ARBA00005182"/>
    </source>
</evidence>
<keyword evidence="10" id="KW-1185">Reference proteome</keyword>
<evidence type="ECO:0000256" key="4">
    <source>
        <dbReference type="ARBA" id="ARBA00022729"/>
    </source>
</evidence>
<comment type="subcellular location">
    <subcellularLocation>
        <location evidence="1">Periplasm</location>
    </subcellularLocation>
</comment>
<reference evidence="10" key="1">
    <citation type="submission" date="2024-04" db="EMBL/GenBank/DDBJ databases">
        <title>Phylogenomic analyses of a clade within the roseobacter group suggest taxonomic reassignments of species of the genera Aestuariivita, Citreicella, Loktanella, Nautella, Pelagibaca, Ruegeria, Thalassobius, Thiobacimonas and Tropicibacter, and the proposal o.</title>
        <authorList>
            <person name="Jeon C.O."/>
        </authorList>
    </citation>
    <scope>NUCLEOTIDE SEQUENCE [LARGE SCALE GENOMIC DNA]</scope>
    <source>
        <strain evidence="10">BS5-3</strain>
    </source>
</reference>
<keyword evidence="3" id="KW-0808">Transferase</keyword>
<gene>
    <name evidence="9" type="ORF">AABB29_07860</name>
</gene>
<dbReference type="Proteomes" id="UP001440612">
    <property type="component" value="Chromosome"/>
</dbReference>
<evidence type="ECO:0000313" key="10">
    <source>
        <dbReference type="Proteomes" id="UP001440612"/>
    </source>
</evidence>
<keyword evidence="6" id="KW-0016">Alginate biosynthesis</keyword>
<evidence type="ECO:0000256" key="7">
    <source>
        <dbReference type="SAM" id="SignalP"/>
    </source>
</evidence>
<sequence length="363" mass="38666">MMITTAIRLTAPLAFFGYAAFANLSLLQGDVEGPDAGGFLKGEFSQELDTLYRTNLPHREVAVGWVGMARYALLNEGRDGVVPGSDDWLFSSEEFRSHDPDTIKLNDTLDYMSQVHMALQAMGSELVIVPLPAKIDVARSYAPSADQINVMSAAYDQFLTDLDTRGIKAVDTRPALVAADQPFFQTDTHWTDSGALAVAGAVAASGLIATGNTEFTRTDQAPVSFAGDLVAFVTSETLGPIVGLHSETITPYVAESATGDTGGGGIDLFGNSGPKPVDLVGTSYSANTNWSFAEALKLSLAQDVLNHAEEGQGPVAPMHAYLENLDPADAPPAVIWEFPVRYLSDPKLMDALTDEEEASDENA</sequence>
<name>A0ABZ2V7H8_9RHOB</name>
<feature type="domain" description="AlgX/AlgJ SGNH hydrolase-like" evidence="8">
    <location>
        <begin position="81"/>
        <end position="339"/>
    </location>
</feature>
<comment type="pathway">
    <text evidence="2">Glycan biosynthesis; alginate biosynthesis.</text>
</comment>
<organism evidence="9 10">
    <name type="scientific">Yoonia phaeophyticola</name>
    <dbReference type="NCBI Taxonomy" id="3137369"/>
    <lineage>
        <taxon>Bacteria</taxon>
        <taxon>Pseudomonadati</taxon>
        <taxon>Pseudomonadota</taxon>
        <taxon>Alphaproteobacteria</taxon>
        <taxon>Rhodobacterales</taxon>
        <taxon>Paracoccaceae</taxon>
        <taxon>Yoonia</taxon>
    </lineage>
</organism>
<feature type="signal peptide" evidence="7">
    <location>
        <begin position="1"/>
        <end position="22"/>
    </location>
</feature>
<accession>A0ABZ2V7H8</accession>
<protein>
    <recommendedName>
        <fullName evidence="8">AlgX/AlgJ SGNH hydrolase-like domain-containing protein</fullName>
    </recommendedName>
</protein>
<evidence type="ECO:0000256" key="3">
    <source>
        <dbReference type="ARBA" id="ARBA00022679"/>
    </source>
</evidence>
<evidence type="ECO:0000259" key="8">
    <source>
        <dbReference type="Pfam" id="PF16822"/>
    </source>
</evidence>
<keyword evidence="5" id="KW-0574">Periplasm</keyword>
<evidence type="ECO:0000256" key="5">
    <source>
        <dbReference type="ARBA" id="ARBA00022764"/>
    </source>
</evidence>
<feature type="chain" id="PRO_5046449687" description="AlgX/AlgJ SGNH hydrolase-like domain-containing protein" evidence="7">
    <location>
        <begin position="23"/>
        <end position="363"/>
    </location>
</feature>
<proteinExistence type="predicted"/>
<dbReference type="EMBL" id="CP150951">
    <property type="protein sequence ID" value="WZC50524.1"/>
    <property type="molecule type" value="Genomic_DNA"/>
</dbReference>
<evidence type="ECO:0000256" key="1">
    <source>
        <dbReference type="ARBA" id="ARBA00004418"/>
    </source>
</evidence>